<feature type="compositionally biased region" description="Basic and acidic residues" evidence="1">
    <location>
        <begin position="134"/>
        <end position="155"/>
    </location>
</feature>
<accession>A0ABY7DDN3</accession>
<evidence type="ECO:0000256" key="1">
    <source>
        <dbReference type="SAM" id="MobiDB-lite"/>
    </source>
</evidence>
<dbReference type="PROSITE" id="PS01208">
    <property type="entry name" value="VWFC_1"/>
    <property type="match status" value="1"/>
</dbReference>
<feature type="compositionally biased region" description="Low complexity" evidence="1">
    <location>
        <begin position="37"/>
        <end position="50"/>
    </location>
</feature>
<dbReference type="Proteomes" id="UP001164746">
    <property type="component" value="Chromosome 1"/>
</dbReference>
<keyword evidence="2" id="KW-0732">Signal</keyword>
<organism evidence="4 5">
    <name type="scientific">Mya arenaria</name>
    <name type="common">Soft-shell clam</name>
    <dbReference type="NCBI Taxonomy" id="6604"/>
    <lineage>
        <taxon>Eukaryota</taxon>
        <taxon>Metazoa</taxon>
        <taxon>Spiralia</taxon>
        <taxon>Lophotrochozoa</taxon>
        <taxon>Mollusca</taxon>
        <taxon>Bivalvia</taxon>
        <taxon>Autobranchia</taxon>
        <taxon>Heteroconchia</taxon>
        <taxon>Euheterodonta</taxon>
        <taxon>Imparidentia</taxon>
        <taxon>Neoheterodontei</taxon>
        <taxon>Myida</taxon>
        <taxon>Myoidea</taxon>
        <taxon>Myidae</taxon>
        <taxon>Mya</taxon>
    </lineage>
</organism>
<feature type="compositionally biased region" description="Basic and acidic residues" evidence="1">
    <location>
        <begin position="168"/>
        <end position="180"/>
    </location>
</feature>
<proteinExistence type="predicted"/>
<evidence type="ECO:0000259" key="3">
    <source>
        <dbReference type="PROSITE" id="PS01208"/>
    </source>
</evidence>
<feature type="chain" id="PRO_5045818927" description="VWFC domain-containing protein" evidence="2">
    <location>
        <begin position="24"/>
        <end position="526"/>
    </location>
</feature>
<feature type="domain" description="VWFC" evidence="3">
    <location>
        <begin position="340"/>
        <end position="379"/>
    </location>
</feature>
<feature type="compositionally biased region" description="Basic residues" evidence="1">
    <location>
        <begin position="120"/>
        <end position="133"/>
    </location>
</feature>
<name>A0ABY7DDN3_MYAAR</name>
<evidence type="ECO:0000313" key="4">
    <source>
        <dbReference type="EMBL" id="WAQ95141.1"/>
    </source>
</evidence>
<keyword evidence="5" id="KW-1185">Reference proteome</keyword>
<dbReference type="InterPro" id="IPR001007">
    <property type="entry name" value="VWF_dom"/>
</dbReference>
<feature type="non-terminal residue" evidence="4">
    <location>
        <position position="1"/>
    </location>
</feature>
<evidence type="ECO:0000256" key="2">
    <source>
        <dbReference type="SAM" id="SignalP"/>
    </source>
</evidence>
<sequence>TRNLFRLLLLFLLFVCIVSLVEATKSKGGGSKKSNKSVKGLFKSGNGNSKGKSDHSGKGGPVIDLMKDKIAKEKSKSHGSDKIAKEKSKSHGSVIDLMKDKIAKEKSKSKSKIKSDLKPFKSKLISKHSKKPSKTSDIEEKSSKSSDDRTSETRQKPNKRPPVTNKQETIKRPPVTDRPETTFGPTVTDGPEQMELPPSTEGPGTRYIMTEPPMTTEDPDDEATTTETVSVSSPDGCKVGNATYEIGRSVFPTWSGLAGRSVFPTWSGLAGRSVFPTWSWLAGRSVFPTWSGLAGRSVFPTWSGLAGRSVFPTWSGLAGRAVFPTWRGLAGTFPHPSEKCHVCRCHVTGDVTCERRRCPRPPCGVGRHVTSSDGCCSVCESACKAVSCPAIACPSRLWLFDENSCCPKCGCRYKGDLVPMGPVGLRCDGCTCNGNGVTCSPAPCPATPLQCVDPVRDENSCQYYCPKGKTCSVGDFVLKYGEIVRLEDKYCTCVGDWFPVAFCAKVKMPCNIHDLQETMCVSEPQM</sequence>
<reference evidence="4" key="1">
    <citation type="submission" date="2022-11" db="EMBL/GenBank/DDBJ databases">
        <title>Centuries of genome instability and evolution in soft-shell clam transmissible cancer (bioRxiv).</title>
        <authorList>
            <person name="Hart S.F.M."/>
            <person name="Yonemitsu M.A."/>
            <person name="Giersch R.M."/>
            <person name="Beal B.F."/>
            <person name="Arriagada G."/>
            <person name="Davis B.W."/>
            <person name="Ostrander E.A."/>
            <person name="Goff S.P."/>
            <person name="Metzger M.J."/>
        </authorList>
    </citation>
    <scope>NUCLEOTIDE SEQUENCE</scope>
    <source>
        <strain evidence="4">MELC-2E11</strain>
        <tissue evidence="4">Siphon/mantle</tissue>
    </source>
</reference>
<feature type="region of interest" description="Disordered" evidence="1">
    <location>
        <begin position="26"/>
        <end position="234"/>
    </location>
</feature>
<protein>
    <recommendedName>
        <fullName evidence="3">VWFC domain-containing protein</fullName>
    </recommendedName>
</protein>
<dbReference type="EMBL" id="CP111012">
    <property type="protein sequence ID" value="WAQ95141.1"/>
    <property type="molecule type" value="Genomic_DNA"/>
</dbReference>
<gene>
    <name evidence="4" type="ORF">MAR_007612</name>
</gene>
<feature type="compositionally biased region" description="Basic and acidic residues" evidence="1">
    <location>
        <begin position="65"/>
        <end position="89"/>
    </location>
</feature>
<feature type="compositionally biased region" description="Basic and acidic residues" evidence="1">
    <location>
        <begin position="97"/>
        <end position="119"/>
    </location>
</feature>
<feature type="signal peptide" evidence="2">
    <location>
        <begin position="1"/>
        <end position="23"/>
    </location>
</feature>
<evidence type="ECO:0000313" key="5">
    <source>
        <dbReference type="Proteomes" id="UP001164746"/>
    </source>
</evidence>